<keyword evidence="3" id="KW-1185">Reference proteome</keyword>
<dbReference type="Gene3D" id="3.40.50.410">
    <property type="entry name" value="von Willebrand factor, type A domain"/>
    <property type="match status" value="1"/>
</dbReference>
<dbReference type="AlphaFoldDB" id="A0A369TFD0"/>
<dbReference type="PIRSF" id="PIRSF010256">
    <property type="entry name" value="CoxE_vWa"/>
    <property type="match status" value="1"/>
</dbReference>
<feature type="domain" description="VWFA" evidence="1">
    <location>
        <begin position="214"/>
        <end position="390"/>
    </location>
</feature>
<evidence type="ECO:0000313" key="3">
    <source>
        <dbReference type="Proteomes" id="UP000253941"/>
    </source>
</evidence>
<comment type="caution">
    <text evidence="2">The sequence shown here is derived from an EMBL/GenBank/DDBJ whole genome shotgun (WGS) entry which is preliminary data.</text>
</comment>
<dbReference type="SMART" id="SM00327">
    <property type="entry name" value="VWA"/>
    <property type="match status" value="1"/>
</dbReference>
<dbReference type="CDD" id="cd00198">
    <property type="entry name" value="vWFA"/>
    <property type="match status" value="1"/>
</dbReference>
<dbReference type="InterPro" id="IPR008912">
    <property type="entry name" value="Uncharacterised_CoxE"/>
</dbReference>
<evidence type="ECO:0000259" key="1">
    <source>
        <dbReference type="SMART" id="SM00327"/>
    </source>
</evidence>
<dbReference type="InterPro" id="IPR036465">
    <property type="entry name" value="vWFA_dom_sf"/>
</dbReference>
<dbReference type="SUPFAM" id="SSF53300">
    <property type="entry name" value="vWA-like"/>
    <property type="match status" value="1"/>
</dbReference>
<evidence type="ECO:0000313" key="2">
    <source>
        <dbReference type="EMBL" id="RDD63960.1"/>
    </source>
</evidence>
<dbReference type="PANTHER" id="PTHR39338:SF6">
    <property type="entry name" value="BLL5662 PROTEIN"/>
    <property type="match status" value="1"/>
</dbReference>
<dbReference type="Proteomes" id="UP000253941">
    <property type="component" value="Unassembled WGS sequence"/>
</dbReference>
<dbReference type="PANTHER" id="PTHR39338">
    <property type="entry name" value="BLL5662 PROTEIN-RELATED"/>
    <property type="match status" value="1"/>
</dbReference>
<dbReference type="Pfam" id="PF05762">
    <property type="entry name" value="VWA_CoxE"/>
    <property type="match status" value="1"/>
</dbReference>
<dbReference type="EMBL" id="QPMH01000001">
    <property type="protein sequence ID" value="RDD63960.1"/>
    <property type="molecule type" value="Genomic_DNA"/>
</dbReference>
<proteinExistence type="predicted"/>
<gene>
    <name evidence="2" type="ORF">DRB17_01455</name>
</gene>
<organism evidence="2 3">
    <name type="scientific">Ferruginivarius sediminum</name>
    <dbReference type="NCBI Taxonomy" id="2661937"/>
    <lineage>
        <taxon>Bacteria</taxon>
        <taxon>Pseudomonadati</taxon>
        <taxon>Pseudomonadota</taxon>
        <taxon>Alphaproteobacteria</taxon>
        <taxon>Rhodospirillales</taxon>
        <taxon>Rhodospirillaceae</taxon>
        <taxon>Ferruginivarius</taxon>
    </lineage>
</organism>
<reference evidence="2 3" key="1">
    <citation type="submission" date="2018-07" db="EMBL/GenBank/DDBJ databases">
        <title>Venubactetium sediminum gen. nov., sp. nov., isolated from a marine solar saltern.</title>
        <authorList>
            <person name="Wang S."/>
        </authorList>
    </citation>
    <scope>NUCLEOTIDE SEQUENCE [LARGE SCALE GENOMIC DNA]</scope>
    <source>
        <strain evidence="2 3">WD2A32</strain>
    </source>
</reference>
<dbReference type="InterPro" id="IPR011195">
    <property type="entry name" value="UCP010256"/>
</dbReference>
<dbReference type="InterPro" id="IPR002035">
    <property type="entry name" value="VWF_A"/>
</dbReference>
<sequence length="404" mass="47315">MAEGRLVENLMLFARTLRAAGMPVGPGRVLEAIRAMQAVGLERRDDLYWALHAVFVNRKDQQPLFDQAFHVFWRNPRILERLTQMLLPEVRAELDRTKQEEMSRRLAEAMQQEFPGEQQEEEAPEEEYEFDAALTWSNKDVLQTMDFEKMSRAEMEEAKRAIERLRLPVNQIRTRRFRPHHAPGRADMRRSLREALRAGRDSIPIKWRRQRRRPPPLVIICDVSGSMAQYSRMVLHFMHAVTNDRDRVHAFVFGTRLTNITRYLRTKDVDEALEKVGQAVTDWQGGTRIGQCLHFFNRDWSRRVLGQGAVVLLITDGLDRDNAEGLQREMERLHKSCRRLIWLNPLLRYEGYAPKSQGAQAMMPHVDEFRSVHNLESLRELADALSRPISRRQEGVSEWLQMIE</sequence>
<accession>A0A369TFD0</accession>
<protein>
    <submittedName>
        <fullName evidence="2">VWA domain-containing protein</fullName>
    </submittedName>
</protein>
<name>A0A369TFD0_9PROT</name>